<gene>
    <name evidence="3" type="ORF">SAMN05444279_11432</name>
</gene>
<dbReference type="Gene3D" id="3.50.50.60">
    <property type="entry name" value="FAD/NAD(P)-binding domain"/>
    <property type="match status" value="1"/>
</dbReference>
<dbReference type="Proteomes" id="UP000325134">
    <property type="component" value="Unassembled WGS sequence"/>
</dbReference>
<organism evidence="3 4">
    <name type="scientific">Ruegeria intermedia</name>
    <dbReference type="NCBI Taxonomy" id="996115"/>
    <lineage>
        <taxon>Bacteria</taxon>
        <taxon>Pseudomonadati</taxon>
        <taxon>Pseudomonadota</taxon>
        <taxon>Alphaproteobacteria</taxon>
        <taxon>Rhodobacterales</taxon>
        <taxon>Roseobacteraceae</taxon>
        <taxon>Ruegeria</taxon>
    </lineage>
</organism>
<evidence type="ECO:0000256" key="1">
    <source>
        <dbReference type="ARBA" id="ARBA00023002"/>
    </source>
</evidence>
<reference evidence="3 4" key="1">
    <citation type="submission" date="2016-11" db="EMBL/GenBank/DDBJ databases">
        <authorList>
            <person name="Varghese N."/>
            <person name="Submissions S."/>
        </authorList>
    </citation>
    <scope>NUCLEOTIDE SEQUENCE [LARGE SCALE GENOMIC DNA]</scope>
    <source>
        <strain evidence="3 4">DSM 29341</strain>
    </source>
</reference>
<dbReference type="PANTHER" id="PTHR13847:SF287">
    <property type="entry name" value="FAD-DEPENDENT OXIDOREDUCTASE DOMAIN-CONTAINING PROTEIN 1"/>
    <property type="match status" value="1"/>
</dbReference>
<keyword evidence="1" id="KW-0560">Oxidoreductase</keyword>
<dbReference type="EMBL" id="FQVK01000014">
    <property type="protein sequence ID" value="SHF01381.1"/>
    <property type="molecule type" value="Genomic_DNA"/>
</dbReference>
<name>A0A1M4Y6I7_9RHOB</name>
<dbReference type="RefSeq" id="WP_149776157.1">
    <property type="nucleotide sequence ID" value="NZ_FQVK01000014.1"/>
</dbReference>
<dbReference type="Pfam" id="PF01266">
    <property type="entry name" value="DAO"/>
    <property type="match status" value="1"/>
</dbReference>
<dbReference type="InterPro" id="IPR036188">
    <property type="entry name" value="FAD/NAD-bd_sf"/>
</dbReference>
<protein>
    <submittedName>
        <fullName evidence="3">Glycine/D-amino acid oxidase</fullName>
    </submittedName>
</protein>
<dbReference type="AlphaFoldDB" id="A0A1M4Y6I7"/>
<dbReference type="GO" id="GO:0016491">
    <property type="term" value="F:oxidoreductase activity"/>
    <property type="evidence" value="ECO:0007669"/>
    <property type="project" value="UniProtKB-KW"/>
</dbReference>
<proteinExistence type="predicted"/>
<dbReference type="PANTHER" id="PTHR13847">
    <property type="entry name" value="SARCOSINE DEHYDROGENASE-RELATED"/>
    <property type="match status" value="1"/>
</dbReference>
<feature type="domain" description="FAD dependent oxidoreductase" evidence="2">
    <location>
        <begin position="3"/>
        <end position="334"/>
    </location>
</feature>
<dbReference type="SUPFAM" id="SSF51905">
    <property type="entry name" value="FAD/NAD(P)-binding domain"/>
    <property type="match status" value="1"/>
</dbReference>
<dbReference type="Gene3D" id="3.30.9.10">
    <property type="entry name" value="D-Amino Acid Oxidase, subunit A, domain 2"/>
    <property type="match status" value="1"/>
</dbReference>
<keyword evidence="4" id="KW-1185">Reference proteome</keyword>
<evidence type="ECO:0000313" key="4">
    <source>
        <dbReference type="Proteomes" id="UP000325134"/>
    </source>
</evidence>
<sequence length="357" mass="37939">MIDFLVIGGGIAGLSAGARLSSHGKVVVLEAEEALGYHASGRSAALYEANYGLPEVVTLSKASGDYHRSANGGYLSPRGLMLVAGPDQRADFEADTETLGLTPIPMDQAIARVPILNPETVGFAAWHEAAWDIDTDRMLQDFAREIRGNGGQVLTRQKVAEIRRDGHWIVQATEAFEARMLVNAAGAWADEVAKLAGVAPIGITPCRRSMARIPAPGGQDVSTWPMLLGVNESWYAKPDAGKLLVSPADADLVEPHDAWADDMVLAEGLARYEAMVTEPVTRLETSWAGLRSFSPDRRLVLGPDPATPGFVWCAGQGGYGFQTAPAASRLVADLVAGTAPELDAVTVAALRPGRFRT</sequence>
<dbReference type="OrthoDB" id="7421214at2"/>
<dbReference type="GO" id="GO:0005737">
    <property type="term" value="C:cytoplasm"/>
    <property type="evidence" value="ECO:0007669"/>
    <property type="project" value="TreeGrafter"/>
</dbReference>
<accession>A0A1M4Y6I7</accession>
<dbReference type="InterPro" id="IPR006076">
    <property type="entry name" value="FAD-dep_OxRdtase"/>
</dbReference>
<evidence type="ECO:0000313" key="3">
    <source>
        <dbReference type="EMBL" id="SHF01381.1"/>
    </source>
</evidence>
<evidence type="ECO:0000259" key="2">
    <source>
        <dbReference type="Pfam" id="PF01266"/>
    </source>
</evidence>